<feature type="transmembrane region" description="Helical" evidence="7">
    <location>
        <begin position="62"/>
        <end position="88"/>
    </location>
</feature>
<keyword evidence="2" id="KW-0813">Transport</keyword>
<dbReference type="PANTHER" id="PTHR30043">
    <property type="entry name" value="PHOSPHONATES TRANSPORT SYSTEM PERMEASE PROTEIN"/>
    <property type="match status" value="1"/>
</dbReference>
<dbReference type="InterPro" id="IPR000515">
    <property type="entry name" value="MetI-like"/>
</dbReference>
<dbReference type="GO" id="GO:0005886">
    <property type="term" value="C:plasma membrane"/>
    <property type="evidence" value="ECO:0007669"/>
    <property type="project" value="UniProtKB-SubCell"/>
</dbReference>
<evidence type="ECO:0000256" key="5">
    <source>
        <dbReference type="ARBA" id="ARBA00022989"/>
    </source>
</evidence>
<comment type="subcellular location">
    <subcellularLocation>
        <location evidence="1">Cell membrane</location>
        <topology evidence="1">Multi-pass membrane protein</topology>
    </subcellularLocation>
</comment>
<name>L0WFF5_9GAMM</name>
<evidence type="ECO:0000259" key="8">
    <source>
        <dbReference type="Pfam" id="PF00528"/>
    </source>
</evidence>
<dbReference type="PATRIC" id="fig|1177179.3.peg.372"/>
<dbReference type="Pfam" id="PF00528">
    <property type="entry name" value="BPD_transp_1"/>
    <property type="match status" value="1"/>
</dbReference>
<evidence type="ECO:0000256" key="3">
    <source>
        <dbReference type="ARBA" id="ARBA00022475"/>
    </source>
</evidence>
<feature type="transmembrane region" description="Helical" evidence="7">
    <location>
        <begin position="109"/>
        <end position="132"/>
    </location>
</feature>
<keyword evidence="5 7" id="KW-1133">Transmembrane helix</keyword>
<dbReference type="Gene3D" id="1.10.3720.10">
    <property type="entry name" value="MetI-like"/>
    <property type="match status" value="2"/>
</dbReference>
<feature type="transmembrane region" description="Helical" evidence="7">
    <location>
        <begin position="462"/>
        <end position="479"/>
    </location>
</feature>
<dbReference type="EMBL" id="AMRJ01000002">
    <property type="protein sequence ID" value="EKF75583.1"/>
    <property type="molecule type" value="Genomic_DNA"/>
</dbReference>
<evidence type="ECO:0000256" key="1">
    <source>
        <dbReference type="ARBA" id="ARBA00004651"/>
    </source>
</evidence>
<feature type="transmembrane region" description="Helical" evidence="7">
    <location>
        <begin position="430"/>
        <end position="450"/>
    </location>
</feature>
<feature type="transmembrane region" description="Helical" evidence="7">
    <location>
        <begin position="304"/>
        <end position="328"/>
    </location>
</feature>
<feature type="transmembrane region" description="Helical" evidence="7">
    <location>
        <begin position="190"/>
        <end position="209"/>
    </location>
</feature>
<dbReference type="PANTHER" id="PTHR30043:SF1">
    <property type="entry name" value="ABC TRANSPORT SYSTEM PERMEASE PROTEIN P69"/>
    <property type="match status" value="1"/>
</dbReference>
<organism evidence="9 10">
    <name type="scientific">Alcanivorax hongdengensis A-11-3</name>
    <dbReference type="NCBI Taxonomy" id="1177179"/>
    <lineage>
        <taxon>Bacteria</taxon>
        <taxon>Pseudomonadati</taxon>
        <taxon>Pseudomonadota</taxon>
        <taxon>Gammaproteobacteria</taxon>
        <taxon>Oceanospirillales</taxon>
        <taxon>Alcanivoracaceae</taxon>
        <taxon>Alcanivorax</taxon>
    </lineage>
</organism>
<proteinExistence type="predicted"/>
<feature type="transmembrane region" description="Helical" evidence="7">
    <location>
        <begin position="221"/>
        <end position="239"/>
    </location>
</feature>
<dbReference type="AlphaFoldDB" id="L0WFF5"/>
<evidence type="ECO:0000313" key="9">
    <source>
        <dbReference type="EMBL" id="EKF75583.1"/>
    </source>
</evidence>
<dbReference type="Proteomes" id="UP000010164">
    <property type="component" value="Unassembled WGS sequence"/>
</dbReference>
<dbReference type="GO" id="GO:0055085">
    <property type="term" value="P:transmembrane transport"/>
    <property type="evidence" value="ECO:0007669"/>
    <property type="project" value="InterPro"/>
</dbReference>
<keyword evidence="3" id="KW-1003">Cell membrane</keyword>
<keyword evidence="4 7" id="KW-0812">Transmembrane</keyword>
<reference evidence="9 10" key="1">
    <citation type="journal article" date="2012" name="J. Bacteriol.">
        <title>Genome Sequence of the Alkane-Degrading Bacterium Alcanivorax hongdengensis Type Strain A-11-3.</title>
        <authorList>
            <person name="Lai Q."/>
            <person name="Shao Z."/>
        </authorList>
    </citation>
    <scope>NUCLEOTIDE SEQUENCE [LARGE SCALE GENOMIC DNA]</scope>
    <source>
        <strain evidence="9 10">A-11-3</strain>
    </source>
</reference>
<evidence type="ECO:0000256" key="4">
    <source>
        <dbReference type="ARBA" id="ARBA00022692"/>
    </source>
</evidence>
<evidence type="ECO:0000313" key="10">
    <source>
        <dbReference type="Proteomes" id="UP000010164"/>
    </source>
</evidence>
<protein>
    <submittedName>
        <fullName evidence="9">Binding-protein-dependent transport system inner membrane protein</fullName>
    </submittedName>
</protein>
<evidence type="ECO:0000256" key="2">
    <source>
        <dbReference type="ARBA" id="ARBA00022448"/>
    </source>
</evidence>
<comment type="caution">
    <text evidence="9">The sequence shown here is derived from an EMBL/GenBank/DDBJ whole genome shotgun (WGS) entry which is preliminary data.</text>
</comment>
<accession>L0WFF5</accession>
<dbReference type="eggNOG" id="COG3639">
    <property type="taxonomic scope" value="Bacteria"/>
</dbReference>
<keyword evidence="6 7" id="KW-0472">Membrane</keyword>
<dbReference type="STRING" id="1177179.A11A3_01892"/>
<dbReference type="SUPFAM" id="SSF161098">
    <property type="entry name" value="MetI-like"/>
    <property type="match status" value="2"/>
</dbReference>
<dbReference type="OrthoDB" id="7808588at2"/>
<feature type="domain" description="ABC transmembrane type-1" evidence="8">
    <location>
        <begin position="335"/>
        <end position="488"/>
    </location>
</feature>
<evidence type="ECO:0000256" key="7">
    <source>
        <dbReference type="SAM" id="Phobius"/>
    </source>
</evidence>
<sequence>MTGRAVNTTAARWRRTTGFLALLGLIAWLCADLDIARASPGAELLRVAKGFLAPDFFATEQLGQALANTLAFALQGTALGAVGGFVLAMLWQHRAIRGFAAAIRAVHELFWGLLLLQLAGLSTVTGVLAIAIPYTGIFAKVFGEFLEEADPQPERALPAGSDSLSRFFFARLPLIWASCKAYASYRLECALRASAILGFIGLPTIGFHLESAFNEGYYDQGAALLYVFFILIFTLRGWLRPVVLPLYLLAAVLWAPPVYSGNWQTLVRFVSHDLVPAPLREGHGLAGLWDWFGMLAQQQLWPGIWQTLVLGMAALLLTGVLALLLFPLHSPLFGNRASRLAGHGLLVVLRTTPEFFLAFFFLIVLGPSMLPGILALSLHTGAIVAHLTGRFSEQLTLRDDAPTGLDRYSYEVLPRISPNLLAFLLYRWEIIMRETAVLGILGIHTLGFYIDSSVAEFRFDRTLVLIIATVALNLAVDALSRHLRQRLRGDGAVPLPAGSGG</sequence>
<keyword evidence="10" id="KW-1185">Reference proteome</keyword>
<dbReference type="InterPro" id="IPR035906">
    <property type="entry name" value="MetI-like_sf"/>
</dbReference>
<gene>
    <name evidence="9" type="ORF">A11A3_01892</name>
</gene>
<evidence type="ECO:0000256" key="6">
    <source>
        <dbReference type="ARBA" id="ARBA00023136"/>
    </source>
</evidence>